<dbReference type="InterPro" id="IPR003718">
    <property type="entry name" value="OsmC/Ohr_fam"/>
</dbReference>
<organism evidence="1 2">
    <name type="scientific">Spongiibacter pelagi</name>
    <dbReference type="NCBI Taxonomy" id="2760804"/>
    <lineage>
        <taxon>Bacteria</taxon>
        <taxon>Pseudomonadati</taxon>
        <taxon>Pseudomonadota</taxon>
        <taxon>Gammaproteobacteria</taxon>
        <taxon>Cellvibrionales</taxon>
        <taxon>Spongiibacteraceae</taxon>
        <taxon>Spongiibacter</taxon>
    </lineage>
</organism>
<keyword evidence="2" id="KW-1185">Reference proteome</keyword>
<comment type="caution">
    <text evidence="1">The sequence shown here is derived from an EMBL/GenBank/DDBJ whole genome shotgun (WGS) entry which is preliminary data.</text>
</comment>
<sequence length="141" mass="15286">MHALPHHYRINALANGNENLALTAEGLPALAAAAPAEFDGPGDQWSPETLFLASISSCFILSFRAIATFSKFEWSQLECDVEGVLDKQERKMRFTGVTINAKLSVADGVDKEKAKSLLEKAEQNCLVSNSLACPVHLNISI</sequence>
<dbReference type="RefSeq" id="WP_190762189.1">
    <property type="nucleotide sequence ID" value="NZ_JACXLD010000001.1"/>
</dbReference>
<proteinExistence type="predicted"/>
<name>A0A927C0R4_9GAMM</name>
<dbReference type="AlphaFoldDB" id="A0A927C0R4"/>
<dbReference type="Proteomes" id="UP000610558">
    <property type="component" value="Unassembled WGS sequence"/>
</dbReference>
<accession>A0A927C0R4</accession>
<dbReference type="Gene3D" id="3.30.300.20">
    <property type="match status" value="1"/>
</dbReference>
<dbReference type="InterPro" id="IPR052707">
    <property type="entry name" value="OsmC_Ohr_Peroxiredoxin"/>
</dbReference>
<dbReference type="InterPro" id="IPR036102">
    <property type="entry name" value="OsmC/Ohrsf"/>
</dbReference>
<evidence type="ECO:0000313" key="2">
    <source>
        <dbReference type="Proteomes" id="UP000610558"/>
    </source>
</evidence>
<dbReference type="EMBL" id="JACXLD010000001">
    <property type="protein sequence ID" value="MBD2857917.1"/>
    <property type="molecule type" value="Genomic_DNA"/>
</dbReference>
<dbReference type="SUPFAM" id="SSF82784">
    <property type="entry name" value="OsmC-like"/>
    <property type="match status" value="1"/>
</dbReference>
<dbReference type="InterPro" id="IPR015946">
    <property type="entry name" value="KH_dom-like_a/b"/>
</dbReference>
<dbReference type="PANTHER" id="PTHR42830:SF2">
    <property type="entry name" value="OSMC_OHR FAMILY PROTEIN"/>
    <property type="match status" value="1"/>
</dbReference>
<gene>
    <name evidence="1" type="ORF">IB286_02780</name>
</gene>
<dbReference type="PANTHER" id="PTHR42830">
    <property type="entry name" value="OSMOTICALLY INDUCIBLE FAMILY PROTEIN"/>
    <property type="match status" value="1"/>
</dbReference>
<dbReference type="Pfam" id="PF02566">
    <property type="entry name" value="OsmC"/>
    <property type="match status" value="1"/>
</dbReference>
<reference evidence="1" key="1">
    <citation type="submission" date="2020-09" db="EMBL/GenBank/DDBJ databases">
        <authorList>
            <person name="Yoon J.-W."/>
        </authorList>
    </citation>
    <scope>NUCLEOTIDE SEQUENCE</scope>
    <source>
        <strain evidence="1">KMU-158</strain>
    </source>
</reference>
<protein>
    <submittedName>
        <fullName evidence="1">OsmC family protein</fullName>
    </submittedName>
</protein>
<evidence type="ECO:0000313" key="1">
    <source>
        <dbReference type="EMBL" id="MBD2857917.1"/>
    </source>
</evidence>